<keyword evidence="1" id="KW-0472">Membrane</keyword>
<comment type="subcellular location">
    <subcellularLocation>
        <location evidence="1">Cell membrane</location>
        <topology evidence="1">Peripheral membrane protein</topology>
        <orientation evidence="1">Cytoplasmic side</orientation>
    </subcellularLocation>
</comment>
<organism evidence="2 3">
    <name type="scientific">Hyphomonas polymorpha PS728</name>
    <dbReference type="NCBI Taxonomy" id="1280954"/>
    <lineage>
        <taxon>Bacteria</taxon>
        <taxon>Pseudomonadati</taxon>
        <taxon>Pseudomonadota</taxon>
        <taxon>Alphaproteobacteria</taxon>
        <taxon>Hyphomonadales</taxon>
        <taxon>Hyphomonadaceae</taxon>
        <taxon>Hyphomonas</taxon>
    </lineage>
</organism>
<reference evidence="2 3" key="1">
    <citation type="journal article" date="2014" name="Antonie Van Leeuwenhoek">
        <title>Hyphomonas beringensis sp. nov. and Hyphomonas chukchiensis sp. nov., isolated from surface seawater of the Bering Sea and Chukchi Sea.</title>
        <authorList>
            <person name="Li C."/>
            <person name="Lai Q."/>
            <person name="Li G."/>
            <person name="Dong C."/>
            <person name="Wang J."/>
            <person name="Liao Y."/>
            <person name="Shao Z."/>
        </authorList>
    </citation>
    <scope>NUCLEOTIDE SEQUENCE [LARGE SCALE GENOMIC DNA]</scope>
    <source>
        <strain evidence="2 3">PS728</strain>
    </source>
</reference>
<dbReference type="RefSeq" id="WP_035595295.1">
    <property type="nucleotide sequence ID" value="NZ_ARYM01000004.1"/>
</dbReference>
<dbReference type="Pfam" id="PF01809">
    <property type="entry name" value="YidD"/>
    <property type="match status" value="1"/>
</dbReference>
<dbReference type="STRING" id="1280954.HPO_05175"/>
<evidence type="ECO:0000313" key="2">
    <source>
        <dbReference type="EMBL" id="KCZ99752.1"/>
    </source>
</evidence>
<dbReference type="PANTHER" id="PTHR33383">
    <property type="entry name" value="MEMBRANE PROTEIN INSERTION EFFICIENCY FACTOR-RELATED"/>
    <property type="match status" value="1"/>
</dbReference>
<dbReference type="AlphaFoldDB" id="A0A062VBG7"/>
<dbReference type="OrthoDB" id="9801753at2"/>
<keyword evidence="3" id="KW-1185">Reference proteome</keyword>
<evidence type="ECO:0000256" key="1">
    <source>
        <dbReference type="HAMAP-Rule" id="MF_00386"/>
    </source>
</evidence>
<keyword evidence="1" id="KW-1003">Cell membrane</keyword>
<dbReference type="NCBIfam" id="TIGR00278">
    <property type="entry name" value="membrane protein insertion efficiency factor YidD"/>
    <property type="match status" value="1"/>
</dbReference>
<proteinExistence type="inferred from homology"/>
<dbReference type="PATRIC" id="fig|1280954.3.peg.1059"/>
<gene>
    <name evidence="2" type="ORF">HPO_05175</name>
</gene>
<dbReference type="EMBL" id="ARYM01000004">
    <property type="protein sequence ID" value="KCZ99752.1"/>
    <property type="molecule type" value="Genomic_DNA"/>
</dbReference>
<comment type="function">
    <text evidence="1">Could be involved in insertion of integral membrane proteins into the membrane.</text>
</comment>
<dbReference type="InterPro" id="IPR002696">
    <property type="entry name" value="Membr_insert_effic_factor_YidD"/>
</dbReference>
<dbReference type="PANTHER" id="PTHR33383:SF1">
    <property type="entry name" value="MEMBRANE PROTEIN INSERTION EFFICIENCY FACTOR-RELATED"/>
    <property type="match status" value="1"/>
</dbReference>
<sequence>MTLRRRTAYVLLAIYKHGPSQALQLFGARCQHHPTCSEYGAECVARHGWWAGGWMALARFIRCRPGGSHGIDPPPETKPTVPFWQPWRYGDWKSGLRDGTPGLVETPPEA</sequence>
<dbReference type="GO" id="GO:0005886">
    <property type="term" value="C:plasma membrane"/>
    <property type="evidence" value="ECO:0007669"/>
    <property type="project" value="UniProtKB-SubCell"/>
</dbReference>
<protein>
    <recommendedName>
        <fullName evidence="1">Putative membrane protein insertion efficiency factor</fullName>
    </recommendedName>
</protein>
<dbReference type="eggNOG" id="COG0759">
    <property type="taxonomic scope" value="Bacteria"/>
</dbReference>
<dbReference type="HAMAP" id="MF_00386">
    <property type="entry name" value="UPF0161_YidD"/>
    <property type="match status" value="1"/>
</dbReference>
<comment type="caution">
    <text evidence="2">The sequence shown here is derived from an EMBL/GenBank/DDBJ whole genome shotgun (WGS) entry which is preliminary data.</text>
</comment>
<dbReference type="SMART" id="SM01234">
    <property type="entry name" value="Haemolytic"/>
    <property type="match status" value="1"/>
</dbReference>
<accession>A0A062VBG7</accession>
<name>A0A062VBG7_9PROT</name>
<dbReference type="Proteomes" id="UP000027100">
    <property type="component" value="Unassembled WGS sequence"/>
</dbReference>
<evidence type="ECO:0000313" key="3">
    <source>
        <dbReference type="Proteomes" id="UP000027100"/>
    </source>
</evidence>
<comment type="similarity">
    <text evidence="1">Belongs to the UPF0161 family.</text>
</comment>